<accession>A0ABP7JBW2</accession>
<comment type="caution">
    <text evidence="1">The sequence shown here is derived from an EMBL/GenBank/DDBJ whole genome shotgun (WGS) entry which is preliminary data.</text>
</comment>
<keyword evidence="2" id="KW-1185">Reference proteome</keyword>
<gene>
    <name evidence="1" type="ORF">GCM10022226_72870</name>
</gene>
<reference evidence="2" key="1">
    <citation type="journal article" date="2019" name="Int. J. Syst. Evol. Microbiol.">
        <title>The Global Catalogue of Microorganisms (GCM) 10K type strain sequencing project: providing services to taxonomists for standard genome sequencing and annotation.</title>
        <authorList>
            <consortium name="The Broad Institute Genomics Platform"/>
            <consortium name="The Broad Institute Genome Sequencing Center for Infectious Disease"/>
            <person name="Wu L."/>
            <person name="Ma J."/>
        </authorList>
    </citation>
    <scope>NUCLEOTIDE SEQUENCE [LARGE SCALE GENOMIC DNA]</scope>
    <source>
        <strain evidence="2">JCM 16908</strain>
    </source>
</reference>
<dbReference type="EMBL" id="BAAAZR010000043">
    <property type="protein sequence ID" value="GAA3839929.1"/>
    <property type="molecule type" value="Genomic_DNA"/>
</dbReference>
<proteinExistence type="predicted"/>
<evidence type="ECO:0000313" key="2">
    <source>
        <dbReference type="Proteomes" id="UP001500888"/>
    </source>
</evidence>
<evidence type="ECO:0000313" key="1">
    <source>
        <dbReference type="EMBL" id="GAA3839929.1"/>
    </source>
</evidence>
<organism evidence="1 2">
    <name type="scientific">Sphaerisporangium flaviroseum</name>
    <dbReference type="NCBI Taxonomy" id="509199"/>
    <lineage>
        <taxon>Bacteria</taxon>
        <taxon>Bacillati</taxon>
        <taxon>Actinomycetota</taxon>
        <taxon>Actinomycetes</taxon>
        <taxon>Streptosporangiales</taxon>
        <taxon>Streptosporangiaceae</taxon>
        <taxon>Sphaerisporangium</taxon>
    </lineage>
</organism>
<dbReference type="Proteomes" id="UP001500888">
    <property type="component" value="Unassembled WGS sequence"/>
</dbReference>
<sequence>MIREADALTPDNRFDVRTVRTSHAPTLSGRREIVKILHGLAP</sequence>
<name>A0ABP7JBW2_9ACTN</name>
<protein>
    <submittedName>
        <fullName evidence="1">Uncharacterized protein</fullName>
    </submittedName>
</protein>